<dbReference type="InterPro" id="IPR005181">
    <property type="entry name" value="SASA"/>
</dbReference>
<name>A0ABX0U7Q8_9FLAO</name>
<dbReference type="Pfam" id="PF03629">
    <property type="entry name" value="SASA"/>
    <property type="match status" value="1"/>
</dbReference>
<dbReference type="Gene3D" id="3.40.50.1110">
    <property type="entry name" value="SGNH hydrolase"/>
    <property type="match status" value="1"/>
</dbReference>
<dbReference type="PANTHER" id="PTHR22901:SF0">
    <property type="entry name" value="SIALATE O-ACETYLESTERASE"/>
    <property type="match status" value="1"/>
</dbReference>
<dbReference type="InterPro" id="IPR036514">
    <property type="entry name" value="SGNH_hydro_sf"/>
</dbReference>
<evidence type="ECO:0000313" key="3">
    <source>
        <dbReference type="EMBL" id="NIJ44880.1"/>
    </source>
</evidence>
<keyword evidence="4" id="KW-1185">Reference proteome</keyword>
<dbReference type="InterPro" id="IPR039329">
    <property type="entry name" value="SIAE"/>
</dbReference>
<reference evidence="3 4" key="1">
    <citation type="submission" date="2020-03" db="EMBL/GenBank/DDBJ databases">
        <title>Genomic Encyclopedia of Type Strains, Phase IV (KMG-IV): sequencing the most valuable type-strain genomes for metagenomic binning, comparative biology and taxonomic classification.</title>
        <authorList>
            <person name="Goeker M."/>
        </authorList>
    </citation>
    <scope>NUCLEOTIDE SEQUENCE [LARGE SCALE GENOMIC DNA]</scope>
    <source>
        <strain evidence="3 4">DSM 101599</strain>
    </source>
</reference>
<evidence type="ECO:0000256" key="1">
    <source>
        <dbReference type="ARBA" id="ARBA00022801"/>
    </source>
</evidence>
<evidence type="ECO:0000259" key="2">
    <source>
        <dbReference type="Pfam" id="PF03629"/>
    </source>
</evidence>
<dbReference type="GO" id="GO:0001681">
    <property type="term" value="F:sialate O-acetylesterase activity"/>
    <property type="evidence" value="ECO:0007669"/>
    <property type="project" value="UniProtKB-EC"/>
</dbReference>
<dbReference type="SUPFAM" id="SSF52266">
    <property type="entry name" value="SGNH hydrolase"/>
    <property type="match status" value="1"/>
</dbReference>
<dbReference type="Proteomes" id="UP000745859">
    <property type="component" value="Unassembled WGS sequence"/>
</dbReference>
<protein>
    <submittedName>
        <fullName evidence="3">Sialate O-acetylesterase</fullName>
        <ecNumber evidence="3">3.1.1.53</ecNumber>
    </submittedName>
</protein>
<organism evidence="3 4">
    <name type="scientific">Wenyingzhuangia heitensis</name>
    <dbReference type="NCBI Taxonomy" id="1487859"/>
    <lineage>
        <taxon>Bacteria</taxon>
        <taxon>Pseudomonadati</taxon>
        <taxon>Bacteroidota</taxon>
        <taxon>Flavobacteriia</taxon>
        <taxon>Flavobacteriales</taxon>
        <taxon>Flavobacteriaceae</taxon>
        <taxon>Wenyingzhuangia</taxon>
    </lineage>
</organism>
<dbReference type="PANTHER" id="PTHR22901">
    <property type="entry name" value="SIALATE O-ACETYLESTERASE"/>
    <property type="match status" value="1"/>
</dbReference>
<proteinExistence type="predicted"/>
<accession>A0ABX0U7Q8</accession>
<feature type="domain" description="Sialate O-acetylesterase" evidence="2">
    <location>
        <begin position="104"/>
        <end position="227"/>
    </location>
</feature>
<comment type="caution">
    <text evidence="3">The sequence shown here is derived from an EMBL/GenBank/DDBJ whole genome shotgun (WGS) entry which is preliminary data.</text>
</comment>
<dbReference type="RefSeq" id="WP_167185711.1">
    <property type="nucleotide sequence ID" value="NZ_JAASQL010000001.1"/>
</dbReference>
<dbReference type="EC" id="3.1.1.53" evidence="3"/>
<sequence>MNYIKIVQVLVVVLGITTVKAEVVLPKFFSDHMVLQRNNNNPIWGTAQKGEKIMVSIAGQSHQTKADKNGYWKIRLDKMKAGGPYKLIVQGDNKIELNDVLIGEVWLCSGQSNMGWKVGGTTYADLEIASANYPNIRLLKAPLQGSLTKQYDLDAQWEKCSPENVGSFSANGYFFGRRLHQVLGVPIGLINVAWGASALETWIPREAMDAAGTYTEMLSQWDERMSNFTDKTLKKETKAYEVWVKSGKKGKNMSPVRDHRIGQNTPANGFNYMVHPILGYGIKGAIWCQGETNLGRSYQYRRMFPLLINTWRELWGQGDFSFYWIQVAGMKTKPTAPEQSYWAEMREAQTMTLKLPNTAEAVVYDLGEGNNIHFKDKQSSANRLVLHALSKDYNYKIKANSPSYESMKVKGNKITITFKDVSSKLYAFDVSTVKGFTIAGKDQKFVFAKAKIIGKNKVEVFANEIENPVAVRFAWANNPDANLYDKTNLPVTAFRTDNWHGISYQKEKANR</sequence>
<gene>
    <name evidence="3" type="ORF">FHR24_001319</name>
</gene>
<keyword evidence="1 3" id="KW-0378">Hydrolase</keyword>
<dbReference type="EMBL" id="JAASQL010000001">
    <property type="protein sequence ID" value="NIJ44880.1"/>
    <property type="molecule type" value="Genomic_DNA"/>
</dbReference>
<evidence type="ECO:0000313" key="4">
    <source>
        <dbReference type="Proteomes" id="UP000745859"/>
    </source>
</evidence>